<dbReference type="InterPro" id="IPR016986">
    <property type="entry name" value="UCP031982_abhydr"/>
</dbReference>
<keyword evidence="6" id="KW-1185">Reference proteome</keyword>
<evidence type="ECO:0000256" key="3">
    <source>
        <dbReference type="ARBA" id="ARBA00023098"/>
    </source>
</evidence>
<gene>
    <name evidence="5" type="ORF">H8R02_22320</name>
</gene>
<dbReference type="GO" id="GO:0003847">
    <property type="term" value="F:1-alkyl-2-acetylglycerophosphocholine esterase activity"/>
    <property type="evidence" value="ECO:0007669"/>
    <property type="project" value="TreeGrafter"/>
</dbReference>
<name>A0A923MDB2_9BURK</name>
<proteinExistence type="predicted"/>
<reference evidence="5" key="1">
    <citation type="submission" date="2020-08" db="EMBL/GenBank/DDBJ databases">
        <title>Ramlibacter sp. GTP1 16S ribosomal RNA gene genome sequencing and assembly.</title>
        <authorList>
            <person name="Kang M."/>
        </authorList>
    </citation>
    <scope>NUCLEOTIDE SEQUENCE</scope>
    <source>
        <strain evidence="5">GTP1</strain>
    </source>
</reference>
<dbReference type="GO" id="GO:0016042">
    <property type="term" value="P:lipid catabolic process"/>
    <property type="evidence" value="ECO:0007669"/>
    <property type="project" value="UniProtKB-KW"/>
</dbReference>
<keyword evidence="3" id="KW-0443">Lipid metabolism</keyword>
<protein>
    <submittedName>
        <fullName evidence="5">Dienelactone hydrolase</fullName>
    </submittedName>
</protein>
<dbReference type="RefSeq" id="WP_187083702.1">
    <property type="nucleotide sequence ID" value="NZ_JACORU010000009.1"/>
</dbReference>
<evidence type="ECO:0000256" key="1">
    <source>
        <dbReference type="ARBA" id="ARBA00022801"/>
    </source>
</evidence>
<evidence type="ECO:0000256" key="4">
    <source>
        <dbReference type="SAM" id="SignalP"/>
    </source>
</evidence>
<feature type="signal peptide" evidence="4">
    <location>
        <begin position="1"/>
        <end position="25"/>
    </location>
</feature>
<keyword evidence="1 5" id="KW-0378">Hydrolase</keyword>
<evidence type="ECO:0000313" key="5">
    <source>
        <dbReference type="EMBL" id="MBC5767219.1"/>
    </source>
</evidence>
<dbReference type="EMBL" id="JACORU010000009">
    <property type="protein sequence ID" value="MBC5767219.1"/>
    <property type="molecule type" value="Genomic_DNA"/>
</dbReference>
<keyword evidence="4" id="KW-0732">Signal</keyword>
<keyword evidence="2" id="KW-0442">Lipid degradation</keyword>
<dbReference type="PANTHER" id="PTHR10272">
    <property type="entry name" value="PLATELET-ACTIVATING FACTOR ACETYLHYDROLASE"/>
    <property type="match status" value="1"/>
</dbReference>
<dbReference type="PANTHER" id="PTHR10272:SF0">
    <property type="entry name" value="PLATELET-ACTIVATING FACTOR ACETYLHYDROLASE"/>
    <property type="match status" value="1"/>
</dbReference>
<dbReference type="AlphaFoldDB" id="A0A923MDB2"/>
<sequence length="338" mass="36111">MKSYAAVVMGATVLAASWASGPAHAGTGLTQVDSVTVFYPTQAQDKPVTRGPFTLRLAENAAPAPGNNRLVVLSHGSGGAAWSYTDLARLLVQAGYIVAVPEHEGDNWHDQAKIGPASWKQRPAEISKAIDTMAKDARFGPLFDAKKVGMYGMSAGGHTALVLAGGRWSPSQLLKHCEAHLDEDFNTCAAPVTLLDGGVLDGMKKTIARGVIRNRLDDSKWYSHTDPRIVAIGAEVPFAADFDVESLRAPTARLGFVRAHQDIWLAPRWHLNPIAEACKTCEMIADLPGAGHGSLLSPPVPRLGGNVATLLADPPGFDRAEVPRVHAKVVAFFRKHLE</sequence>
<accession>A0A923MDB2</accession>
<dbReference type="InterPro" id="IPR029058">
    <property type="entry name" value="AB_hydrolase_fold"/>
</dbReference>
<comment type="caution">
    <text evidence="5">The sequence shown here is derived from an EMBL/GenBank/DDBJ whole genome shotgun (WGS) entry which is preliminary data.</text>
</comment>
<dbReference type="SUPFAM" id="SSF53474">
    <property type="entry name" value="alpha/beta-Hydrolases"/>
    <property type="match status" value="1"/>
</dbReference>
<feature type="chain" id="PRO_5037391762" evidence="4">
    <location>
        <begin position="26"/>
        <end position="338"/>
    </location>
</feature>
<dbReference type="Proteomes" id="UP000596827">
    <property type="component" value="Unassembled WGS sequence"/>
</dbReference>
<dbReference type="PIRSF" id="PIRSF031982">
    <property type="entry name" value="UCP031982_abhydr"/>
    <property type="match status" value="1"/>
</dbReference>
<evidence type="ECO:0000313" key="6">
    <source>
        <dbReference type="Proteomes" id="UP000596827"/>
    </source>
</evidence>
<dbReference type="Gene3D" id="3.40.50.1820">
    <property type="entry name" value="alpha/beta hydrolase"/>
    <property type="match status" value="1"/>
</dbReference>
<organism evidence="5 6">
    <name type="scientific">Ramlibacter albus</name>
    <dbReference type="NCBI Taxonomy" id="2079448"/>
    <lineage>
        <taxon>Bacteria</taxon>
        <taxon>Pseudomonadati</taxon>
        <taxon>Pseudomonadota</taxon>
        <taxon>Betaproteobacteria</taxon>
        <taxon>Burkholderiales</taxon>
        <taxon>Comamonadaceae</taxon>
        <taxon>Ramlibacter</taxon>
    </lineage>
</organism>
<evidence type="ECO:0000256" key="2">
    <source>
        <dbReference type="ARBA" id="ARBA00022963"/>
    </source>
</evidence>